<feature type="transmembrane region" description="Helical" evidence="1">
    <location>
        <begin position="96"/>
        <end position="116"/>
    </location>
</feature>
<accession>A0ABR6ZSF8</accession>
<feature type="transmembrane region" description="Helical" evidence="1">
    <location>
        <begin position="185"/>
        <end position="202"/>
    </location>
</feature>
<dbReference type="Pfam" id="PF01757">
    <property type="entry name" value="Acyl_transf_3"/>
    <property type="match status" value="1"/>
</dbReference>
<dbReference type="GO" id="GO:0016746">
    <property type="term" value="F:acyltransferase activity"/>
    <property type="evidence" value="ECO:0007669"/>
    <property type="project" value="UniProtKB-KW"/>
</dbReference>
<name>A0ABR6ZSF8_9BURK</name>
<feature type="domain" description="Acyltransferase 3" evidence="2">
    <location>
        <begin position="8"/>
        <end position="364"/>
    </location>
</feature>
<evidence type="ECO:0000313" key="3">
    <source>
        <dbReference type="EMBL" id="MBC3918852.1"/>
    </source>
</evidence>
<keyword evidence="3" id="KW-0012">Acyltransferase</keyword>
<comment type="caution">
    <text evidence="3">The sequence shown here is derived from an EMBL/GenBank/DDBJ whole genome shotgun (WGS) entry which is preliminary data.</text>
</comment>
<keyword evidence="3" id="KW-0808">Transferase</keyword>
<gene>
    <name evidence="3" type="ORF">H8L32_15275</name>
</gene>
<dbReference type="InterPro" id="IPR002656">
    <property type="entry name" value="Acyl_transf_3_dom"/>
</dbReference>
<evidence type="ECO:0000313" key="4">
    <source>
        <dbReference type="Proteomes" id="UP000650424"/>
    </source>
</evidence>
<dbReference type="PANTHER" id="PTHR36927:SF1">
    <property type="entry name" value="MDO-LIKE PROTEIN"/>
    <property type="match status" value="1"/>
</dbReference>
<organism evidence="3 4">
    <name type="scientific">Undibacterium hunanense</name>
    <dbReference type="NCBI Taxonomy" id="2762292"/>
    <lineage>
        <taxon>Bacteria</taxon>
        <taxon>Pseudomonadati</taxon>
        <taxon>Pseudomonadota</taxon>
        <taxon>Betaproteobacteria</taxon>
        <taxon>Burkholderiales</taxon>
        <taxon>Oxalobacteraceae</taxon>
        <taxon>Undibacterium</taxon>
    </lineage>
</organism>
<feature type="transmembrane region" description="Helical" evidence="1">
    <location>
        <begin position="248"/>
        <end position="265"/>
    </location>
</feature>
<feature type="transmembrane region" description="Helical" evidence="1">
    <location>
        <begin position="12"/>
        <end position="32"/>
    </location>
</feature>
<dbReference type="RefSeq" id="WP_186948109.1">
    <property type="nucleotide sequence ID" value="NZ_JACOGF010000007.1"/>
</dbReference>
<evidence type="ECO:0000256" key="1">
    <source>
        <dbReference type="SAM" id="Phobius"/>
    </source>
</evidence>
<evidence type="ECO:0000259" key="2">
    <source>
        <dbReference type="Pfam" id="PF01757"/>
    </source>
</evidence>
<proteinExistence type="predicted"/>
<dbReference type="Proteomes" id="UP000650424">
    <property type="component" value="Unassembled WGS sequence"/>
</dbReference>
<keyword evidence="1" id="KW-1133">Transmembrane helix</keyword>
<feature type="transmembrane region" description="Helical" evidence="1">
    <location>
        <begin position="214"/>
        <end position="236"/>
    </location>
</feature>
<reference evidence="3 4" key="1">
    <citation type="submission" date="2020-08" db="EMBL/GenBank/DDBJ databases">
        <title>Novel species isolated from subtropical streams in China.</title>
        <authorList>
            <person name="Lu H."/>
        </authorList>
    </citation>
    <scope>NUCLEOTIDE SEQUENCE [LARGE SCALE GENOMIC DNA]</scope>
    <source>
        <strain evidence="3 4">CY18W</strain>
    </source>
</reference>
<feature type="transmembrane region" description="Helical" evidence="1">
    <location>
        <begin position="52"/>
        <end position="75"/>
    </location>
</feature>
<keyword evidence="4" id="KW-1185">Reference proteome</keyword>
<sequence length="397" mass="45210">MNTNQRLHSLDNLRAIMMWLGIVVHVSVNYMVNPAPTPWRDSQTSLLADLLIIFIHAFRMPVFFILAGFFVAMLAARRGTAAMLRQRVRKLVWPFLLFWPALSIAMGLLVAVYAHLNAYGTIGVDFAVIPQIPDRPQVSLLHLWFIYYLFLYCLAYALLLRLSVHIPSGWQGGFARVWKILGMNWWGIFLLALPLAVAGGFYRSGVVTPLGSFVPHPAELIHSGLFFTFGIFLYRYQSELLENFARKSWFYMIAGLPVFIVFLGVIKHVGGAEPVSYGMQWVMAYLYNCVSWLWSFALIGVFLRYLPGQNRVLTYMADSSYWVYLVHMLGTIGFGILLYHSPLAAVARMICNILLTTLFCLLSYHFLVRRRFMEGFLNGGTHKQLTGLDTAAIRPNQ</sequence>
<keyword evidence="1" id="KW-0812">Transmembrane</keyword>
<keyword evidence="1" id="KW-0472">Membrane</keyword>
<dbReference type="PANTHER" id="PTHR36927">
    <property type="entry name" value="BLR4337 PROTEIN"/>
    <property type="match status" value="1"/>
</dbReference>
<feature type="transmembrane region" description="Helical" evidence="1">
    <location>
        <begin position="285"/>
        <end position="307"/>
    </location>
</feature>
<protein>
    <submittedName>
        <fullName evidence="3">Acyltransferase family protein</fullName>
    </submittedName>
</protein>
<dbReference type="InterPro" id="IPR050623">
    <property type="entry name" value="Glucan_succinyl_AcylTrfase"/>
</dbReference>
<feature type="transmembrane region" description="Helical" evidence="1">
    <location>
        <begin position="345"/>
        <end position="367"/>
    </location>
</feature>
<feature type="transmembrane region" description="Helical" evidence="1">
    <location>
        <begin position="145"/>
        <end position="164"/>
    </location>
</feature>
<feature type="transmembrane region" description="Helical" evidence="1">
    <location>
        <begin position="319"/>
        <end position="339"/>
    </location>
</feature>
<dbReference type="EMBL" id="JACOGF010000007">
    <property type="protein sequence ID" value="MBC3918852.1"/>
    <property type="molecule type" value="Genomic_DNA"/>
</dbReference>